<sequence>MIGSLKTGIFIRPPCTSSYINSKQIILINVILWFCRLAFLLYPLLVNVKNYTSHISE</sequence>
<keyword evidence="1" id="KW-0472">Membrane</keyword>
<dbReference type="EMBL" id="GBXM01071474">
    <property type="protein sequence ID" value="JAH37103.1"/>
    <property type="molecule type" value="Transcribed_RNA"/>
</dbReference>
<keyword evidence="1" id="KW-0812">Transmembrane</keyword>
<dbReference type="AlphaFoldDB" id="A0A0E9S985"/>
<evidence type="ECO:0000256" key="1">
    <source>
        <dbReference type="SAM" id="Phobius"/>
    </source>
</evidence>
<reference evidence="2" key="1">
    <citation type="submission" date="2014-11" db="EMBL/GenBank/DDBJ databases">
        <authorList>
            <person name="Amaro Gonzalez C."/>
        </authorList>
    </citation>
    <scope>NUCLEOTIDE SEQUENCE</scope>
</reference>
<organism evidence="2">
    <name type="scientific">Anguilla anguilla</name>
    <name type="common">European freshwater eel</name>
    <name type="synonym">Muraena anguilla</name>
    <dbReference type="NCBI Taxonomy" id="7936"/>
    <lineage>
        <taxon>Eukaryota</taxon>
        <taxon>Metazoa</taxon>
        <taxon>Chordata</taxon>
        <taxon>Craniata</taxon>
        <taxon>Vertebrata</taxon>
        <taxon>Euteleostomi</taxon>
        <taxon>Actinopterygii</taxon>
        <taxon>Neopterygii</taxon>
        <taxon>Teleostei</taxon>
        <taxon>Anguilliformes</taxon>
        <taxon>Anguillidae</taxon>
        <taxon>Anguilla</taxon>
    </lineage>
</organism>
<proteinExistence type="predicted"/>
<evidence type="ECO:0000313" key="2">
    <source>
        <dbReference type="EMBL" id="JAH37103.1"/>
    </source>
</evidence>
<accession>A0A0E9S985</accession>
<reference evidence="2" key="2">
    <citation type="journal article" date="2015" name="Fish Shellfish Immunol.">
        <title>Early steps in the European eel (Anguilla anguilla)-Vibrio vulnificus interaction in the gills: Role of the RtxA13 toxin.</title>
        <authorList>
            <person name="Callol A."/>
            <person name="Pajuelo D."/>
            <person name="Ebbesson L."/>
            <person name="Teles M."/>
            <person name="MacKenzie S."/>
            <person name="Amaro C."/>
        </authorList>
    </citation>
    <scope>NUCLEOTIDE SEQUENCE</scope>
</reference>
<protein>
    <submittedName>
        <fullName evidence="2">Uncharacterized protein</fullName>
    </submittedName>
</protein>
<name>A0A0E9S985_ANGAN</name>
<feature type="transmembrane region" description="Helical" evidence="1">
    <location>
        <begin position="26"/>
        <end position="45"/>
    </location>
</feature>
<keyword evidence="1" id="KW-1133">Transmembrane helix</keyword>